<dbReference type="SUPFAM" id="SSF57667">
    <property type="entry name" value="beta-beta-alpha zinc fingers"/>
    <property type="match status" value="1"/>
</dbReference>
<protein>
    <submittedName>
        <fullName evidence="4">Uncharacterized LOC100486588</fullName>
    </submittedName>
    <submittedName>
        <fullName evidence="6">Uncharacterized protein LOC100486588 isoform X1</fullName>
    </submittedName>
</protein>
<dbReference type="AGR" id="Xenbase:XB-GENE-29078407"/>
<accession>A0A803K6Y0</accession>
<dbReference type="InterPro" id="IPR013087">
    <property type="entry name" value="Znf_C2H2_type"/>
</dbReference>
<dbReference type="SMART" id="SM00451">
    <property type="entry name" value="ZnF_U1"/>
    <property type="match status" value="2"/>
</dbReference>
<feature type="domain" description="U1-type" evidence="3">
    <location>
        <begin position="104"/>
        <end position="137"/>
    </location>
</feature>
<dbReference type="PANTHER" id="PTHR45762">
    <property type="entry name" value="ZINC FINGER RNA-BINDING PROTEIN"/>
    <property type="match status" value="1"/>
</dbReference>
<proteinExistence type="predicted"/>
<dbReference type="OrthoDB" id="5877502at2759"/>
<dbReference type="Ensembl" id="ENSXETT00000111480">
    <property type="protein sequence ID" value="ENSXETP00000116123"/>
    <property type="gene ID" value="ENSXETG00000039229"/>
</dbReference>
<reference evidence="4" key="2">
    <citation type="submission" date="2021-03" db="UniProtKB">
        <authorList>
            <consortium name="Ensembl"/>
        </authorList>
    </citation>
    <scope>IDENTIFICATION</scope>
</reference>
<name>A0A803K6Y0_XENTR</name>
<sequence>MEKTDDDPLQETQFWCNICRITCASALNLQSHFMGFKHRQVEESLKNNGAEKPVLKRKKRQFLDDPEPAVAGQTLDDLLRACKETEPALGLEYVYEYHQDESSYRAYECRLCNLQTGLAHMFMHVVGAKHRIAYLSKHHSTLGIPSTFQVKSSTKNKKLKDACFTVEKTFGRKSINIAKGSFEPRSFLDGPLPASALNYGTDNKLKQIDFTTDDFGDIDKKPSVSERVVTFRELKAQHEEKLKEAQVSVESEFQDLDDQEQELQDNEKDNKETGSDMEVCSMDLSECDPEEFFCNQELFDFLDTYKINKKEDVTFILKVTEKFSEVLVHHKKQFEEARKKALAEDEKRKTVELKLKAEEVQRNVEEKKRRAEEAQYTLDKRQGLQGAKRTAEEAKRRIIAVKLRSEEAKRTVKQIQQRNEMRRLNQNVQTRIRTRTRGRKKKFNAQQKKQAFLAKAPALNQRFLSTCSSNLNPEWNASYSTPLFPISRFNKQQLVGEQQSFQSTSITSQESTTRLSQNKNFAVSKFDSGKQTSERRLSAPHGPVPGRLQESSRLREGLRYPNVQYPNFKFGNNVPSNEPRSSCRSAPDQSQGRESSFIQYPRLPRPVNEPQSSAMPQSQWSSQMAPSNRDGHFQNRPQFPHEMQPEKLPDFSSRDCFPIGLNMPKNEATATFFATIKNMEVSDVISTLNAIAAKNPAFRGIHVPSLVKYLKDTGKLKIPHPSRSLSS</sequence>
<evidence type="ECO:0000313" key="5">
    <source>
        <dbReference type="Proteomes" id="UP000008143"/>
    </source>
</evidence>
<organism evidence="4">
    <name type="scientific">Xenopus tropicalis</name>
    <name type="common">Western clawed frog</name>
    <name type="synonym">Silurana tropicalis</name>
    <dbReference type="NCBI Taxonomy" id="8364"/>
    <lineage>
        <taxon>Eukaryota</taxon>
        <taxon>Metazoa</taxon>
        <taxon>Chordata</taxon>
        <taxon>Craniata</taxon>
        <taxon>Vertebrata</taxon>
        <taxon>Euteleostomi</taxon>
        <taxon>Amphibia</taxon>
        <taxon>Batrachia</taxon>
        <taxon>Anura</taxon>
        <taxon>Pipoidea</taxon>
        <taxon>Pipidae</taxon>
        <taxon>Xenopodinae</taxon>
        <taxon>Xenopus</taxon>
        <taxon>Silurana</taxon>
    </lineage>
</organism>
<dbReference type="Pfam" id="PF12874">
    <property type="entry name" value="zf-met"/>
    <property type="match status" value="1"/>
</dbReference>
<feature type="compositionally biased region" description="Acidic residues" evidence="2">
    <location>
        <begin position="252"/>
        <end position="264"/>
    </location>
</feature>
<dbReference type="RefSeq" id="XP_012820961.2">
    <property type="nucleotide sequence ID" value="XM_012965507.3"/>
</dbReference>
<dbReference type="AlphaFoldDB" id="A0A803K6Y0"/>
<feature type="compositionally biased region" description="Low complexity" evidence="2">
    <location>
        <begin position="502"/>
        <end position="513"/>
    </location>
</feature>
<evidence type="ECO:0000256" key="1">
    <source>
        <dbReference type="SAM" id="Coils"/>
    </source>
</evidence>
<dbReference type="Proteomes" id="UP000008143">
    <property type="component" value="Chromosome 6"/>
</dbReference>
<evidence type="ECO:0000313" key="4">
    <source>
        <dbReference type="Ensembl" id="ENSXETP00000116123"/>
    </source>
</evidence>
<dbReference type="Bgee" id="ENSXETG00000039229">
    <property type="expression patterns" value="Expressed in testis and 12 other cell types or tissues"/>
</dbReference>
<feature type="compositionally biased region" description="Polar residues" evidence="2">
    <location>
        <begin position="573"/>
        <end position="598"/>
    </location>
</feature>
<dbReference type="InterPro" id="IPR003604">
    <property type="entry name" value="Matrin/U1-like-C_Znf_C2H2"/>
</dbReference>
<feature type="compositionally biased region" description="Polar residues" evidence="2">
    <location>
        <begin position="609"/>
        <end position="626"/>
    </location>
</feature>
<evidence type="ECO:0000313" key="7">
    <source>
        <dbReference type="Xenbase" id="XB-GENE-29078407"/>
    </source>
</evidence>
<dbReference type="PANTHER" id="PTHR45762:SF13">
    <property type="entry name" value="U1-TYPE DOMAIN-CONTAINING PROTEIN"/>
    <property type="match status" value="1"/>
</dbReference>
<reference evidence="6" key="3">
    <citation type="submission" date="2025-04" db="UniProtKB">
        <authorList>
            <consortium name="RefSeq"/>
        </authorList>
    </citation>
    <scope>IDENTIFICATION</scope>
    <source>
        <strain evidence="6">Nigerian</strain>
        <tissue evidence="6">Liver and blood</tissue>
    </source>
</reference>
<gene>
    <name evidence="4 6 7" type="primary">LOC100486588</name>
</gene>
<dbReference type="GO" id="GO:0003676">
    <property type="term" value="F:nucleic acid binding"/>
    <property type="evidence" value="ECO:0007669"/>
    <property type="project" value="InterPro"/>
</dbReference>
<dbReference type="KEGG" id="xtr:100486588"/>
<feature type="coiled-coil region" evidence="1">
    <location>
        <begin position="343"/>
        <end position="411"/>
    </location>
</feature>
<keyword evidence="5" id="KW-1185">Reference proteome</keyword>
<reference evidence="4" key="1">
    <citation type="journal article" date="2010" name="Science">
        <title>The genome of the Western clawed frog Xenopus tropicalis.</title>
        <authorList>
            <person name="Hellsten U."/>
            <person name="Harland R.M."/>
            <person name="Gilchrist M.J."/>
            <person name="Hendrix D."/>
            <person name="Jurka J."/>
            <person name="Kapitonov V."/>
            <person name="Ovcharenko I."/>
            <person name="Putnam N.H."/>
            <person name="Shu S."/>
            <person name="Taher L."/>
            <person name="Blitz I.L."/>
            <person name="Blumberg B."/>
            <person name="Dichmann D.S."/>
            <person name="Dubchak I."/>
            <person name="Amaya E."/>
            <person name="Detter J.C."/>
            <person name="Fletcher R."/>
            <person name="Gerhard D.S."/>
            <person name="Goodstein D."/>
            <person name="Graves T."/>
            <person name="Grigoriev I.V."/>
            <person name="Grimwood J."/>
            <person name="Kawashima T."/>
            <person name="Lindquist E."/>
            <person name="Lucas S.M."/>
            <person name="Mead P.E."/>
            <person name="Mitros T."/>
            <person name="Ogino H."/>
            <person name="Ohta Y."/>
            <person name="Poliakov A.V."/>
            <person name="Pollet N."/>
            <person name="Robert J."/>
            <person name="Salamov A."/>
            <person name="Sater A.K."/>
            <person name="Schmutz J."/>
            <person name="Terry A."/>
            <person name="Vize P.D."/>
            <person name="Warren W.C."/>
            <person name="Wells D."/>
            <person name="Wills A."/>
            <person name="Wilson R.K."/>
            <person name="Zimmerman L.B."/>
            <person name="Zorn A.M."/>
            <person name="Grainger R."/>
            <person name="Grammer T."/>
            <person name="Khokha M.K."/>
            <person name="Richardson P.M."/>
            <person name="Rokhsar D.S."/>
        </authorList>
    </citation>
    <scope>NUCLEOTIDE SEQUENCE [LARGE SCALE GENOMIC DNA]</scope>
    <source>
        <strain evidence="4">Nigerian</strain>
    </source>
</reference>
<feature type="region of interest" description="Disordered" evidence="2">
    <location>
        <begin position="247"/>
        <end position="275"/>
    </location>
</feature>
<dbReference type="InterPro" id="IPR036236">
    <property type="entry name" value="Znf_C2H2_sf"/>
</dbReference>
<feature type="domain" description="U1-type" evidence="3">
    <location>
        <begin position="11"/>
        <end position="45"/>
    </location>
</feature>
<evidence type="ECO:0000256" key="2">
    <source>
        <dbReference type="SAM" id="MobiDB-lite"/>
    </source>
</evidence>
<dbReference type="GeneID" id="100486588"/>
<dbReference type="GeneTree" id="ENSGT01030000234977"/>
<dbReference type="Gene3D" id="3.30.160.60">
    <property type="entry name" value="Classic Zinc Finger"/>
    <property type="match status" value="1"/>
</dbReference>
<feature type="compositionally biased region" description="Basic and acidic residues" evidence="2">
    <location>
        <begin position="265"/>
        <end position="274"/>
    </location>
</feature>
<dbReference type="OMA" id="KTFNAQQ"/>
<dbReference type="Xenbase" id="XB-GENE-29078407">
    <property type="gene designation" value="LOC100486588"/>
</dbReference>
<evidence type="ECO:0000259" key="3">
    <source>
        <dbReference type="SMART" id="SM00451"/>
    </source>
</evidence>
<dbReference type="GO" id="GO:0008270">
    <property type="term" value="F:zinc ion binding"/>
    <property type="evidence" value="ECO:0007669"/>
    <property type="project" value="InterPro"/>
</dbReference>
<keyword evidence="1" id="KW-0175">Coiled coil</keyword>
<evidence type="ECO:0000313" key="6">
    <source>
        <dbReference type="RefSeq" id="XP_012820961.2"/>
    </source>
</evidence>
<feature type="region of interest" description="Disordered" evidence="2">
    <location>
        <begin position="502"/>
        <end position="639"/>
    </location>
</feature>